<name>A0A8J7IZ15_9RHOB</name>
<dbReference type="InterPro" id="IPR036366">
    <property type="entry name" value="PGBDSf"/>
</dbReference>
<organism evidence="4 5">
    <name type="scientific">Halocynthiibacter styelae</name>
    <dbReference type="NCBI Taxonomy" id="2761955"/>
    <lineage>
        <taxon>Bacteria</taxon>
        <taxon>Pseudomonadati</taxon>
        <taxon>Pseudomonadota</taxon>
        <taxon>Alphaproteobacteria</taxon>
        <taxon>Rhodobacterales</taxon>
        <taxon>Paracoccaceae</taxon>
        <taxon>Halocynthiibacter</taxon>
    </lineage>
</organism>
<evidence type="ECO:0000256" key="1">
    <source>
        <dbReference type="SAM" id="MobiDB-lite"/>
    </source>
</evidence>
<dbReference type="RefSeq" id="WP_228849664.1">
    <property type="nucleotide sequence ID" value="NZ_JADCKQ010000012.1"/>
</dbReference>
<reference evidence="4" key="1">
    <citation type="submission" date="2020-10" db="EMBL/GenBank/DDBJ databases">
        <title>Paenihalocynthiibacter styelae gen. nov., sp. nov., isolated from stalked sea squirt Styela clava.</title>
        <authorList>
            <person name="Kim Y.-O."/>
            <person name="Yoon J.-H."/>
        </authorList>
    </citation>
    <scope>NUCLEOTIDE SEQUENCE</scope>
    <source>
        <strain evidence="4">MYP1-1</strain>
    </source>
</reference>
<comment type="caution">
    <text evidence="4">The sequence shown here is derived from an EMBL/GenBank/DDBJ whole genome shotgun (WGS) entry which is preliminary data.</text>
</comment>
<dbReference type="Proteomes" id="UP000640583">
    <property type="component" value="Unassembled WGS sequence"/>
</dbReference>
<dbReference type="Gene3D" id="2.40.10.120">
    <property type="match status" value="1"/>
</dbReference>
<evidence type="ECO:0000256" key="2">
    <source>
        <dbReference type="SAM" id="SignalP"/>
    </source>
</evidence>
<dbReference type="SUPFAM" id="SSF50494">
    <property type="entry name" value="Trypsin-like serine proteases"/>
    <property type="match status" value="1"/>
</dbReference>
<dbReference type="Pfam" id="PF01471">
    <property type="entry name" value="PG_binding_1"/>
    <property type="match status" value="1"/>
</dbReference>
<evidence type="ECO:0000259" key="3">
    <source>
        <dbReference type="Pfam" id="PF01471"/>
    </source>
</evidence>
<dbReference type="Pfam" id="PF13365">
    <property type="entry name" value="Trypsin_2"/>
    <property type="match status" value="1"/>
</dbReference>
<proteinExistence type="predicted"/>
<dbReference type="InterPro" id="IPR036365">
    <property type="entry name" value="PGBD-like_sf"/>
</dbReference>
<dbReference type="SUPFAM" id="SSF47090">
    <property type="entry name" value="PGBD-like"/>
    <property type="match status" value="1"/>
</dbReference>
<dbReference type="InterPro" id="IPR002477">
    <property type="entry name" value="Peptidoglycan-bd-like"/>
</dbReference>
<protein>
    <submittedName>
        <fullName evidence="4">Trypsin-like peptidase domain-containing protein</fullName>
    </submittedName>
</protein>
<feature type="domain" description="Peptidoglycan binding-like" evidence="3">
    <location>
        <begin position="154"/>
        <end position="208"/>
    </location>
</feature>
<evidence type="ECO:0000313" key="4">
    <source>
        <dbReference type="EMBL" id="MBI1494935.1"/>
    </source>
</evidence>
<dbReference type="Gene3D" id="1.10.101.10">
    <property type="entry name" value="PGBD-like superfamily/PGBD"/>
    <property type="match status" value="1"/>
</dbReference>
<feature type="signal peptide" evidence="2">
    <location>
        <begin position="1"/>
        <end position="22"/>
    </location>
</feature>
<feature type="chain" id="PRO_5035255872" evidence="2">
    <location>
        <begin position="23"/>
        <end position="577"/>
    </location>
</feature>
<accession>A0A8J7IZ15</accession>
<feature type="region of interest" description="Disordered" evidence="1">
    <location>
        <begin position="133"/>
        <end position="155"/>
    </location>
</feature>
<feature type="compositionally biased region" description="Basic and acidic residues" evidence="1">
    <location>
        <begin position="139"/>
        <end position="155"/>
    </location>
</feature>
<evidence type="ECO:0000313" key="5">
    <source>
        <dbReference type="Proteomes" id="UP000640583"/>
    </source>
</evidence>
<gene>
    <name evidence="4" type="ORF">H1D41_14925</name>
</gene>
<dbReference type="EMBL" id="JADCKQ010000012">
    <property type="protein sequence ID" value="MBI1494935.1"/>
    <property type="molecule type" value="Genomic_DNA"/>
</dbReference>
<keyword evidence="2" id="KW-0732">Signal</keyword>
<keyword evidence="5" id="KW-1185">Reference proteome</keyword>
<dbReference type="InterPro" id="IPR009003">
    <property type="entry name" value="Peptidase_S1_PA"/>
</dbReference>
<dbReference type="AlphaFoldDB" id="A0A8J7IZ15"/>
<sequence length="577" mass="61906">MLSRLLISAFLLISGFALPAFAQNTFVQIEAKPDLQGAQQRARAWSDDVFNVNGFRMRSGWYAIALGPFTAEQAESEMRSLKNTGRIPRDSYITNSVDYSQQFWPTGATALTSPQAVETPVPVEQVETVLEATPVAPDETPREARRSESNLTRDEKKDLQIALQWDGFYNSTIDGSFGRGTRASMAAWQEANNHEATGVLTTAQRAQLIDSYNAVLAGIGMASHTDAAAGITLDIPAALVTRSREEYPFVQFDAKDDSDVRMLLISQAGTQATLHGLYDIMQTLEIVPTEGPRSKDANSFTLVGENSTFISHTEARFANGEVKGFTLVWPLNDERRRLRVLSAMQDSFIPLQGTTLPLSDPGSDQSIDLLAGLEIRKPTLSRSGFFISDNGTVLTTSEVTGQCSEITLNHDTIAEVIFSDDTLGVAALRPVSSIAPAAVAGLRDGAARIQSDVIVAGFPFEGVLPAATLTWGRLEDIRGLNGEENLQRLAMLAEPGDAGGPVFDASGAVIGLLNPATSPEGQRLPEIVRFATRSSALVDLLFANGLSASAPVSSGAIAPEELTILAADTTVLVSCWN</sequence>